<feature type="transmembrane region" description="Helical" evidence="7">
    <location>
        <begin position="200"/>
        <end position="220"/>
    </location>
</feature>
<feature type="transmembrane region" description="Helical" evidence="7">
    <location>
        <begin position="79"/>
        <end position="98"/>
    </location>
</feature>
<feature type="transmembrane region" description="Helical" evidence="7">
    <location>
        <begin position="49"/>
        <end position="67"/>
    </location>
</feature>
<feature type="transmembrane region" description="Helical" evidence="7">
    <location>
        <begin position="104"/>
        <end position="127"/>
    </location>
</feature>
<reference evidence="10" key="1">
    <citation type="submission" date="2016-10" db="EMBL/GenBank/DDBJ databases">
        <authorList>
            <person name="Varghese N."/>
            <person name="Submissions S."/>
        </authorList>
    </citation>
    <scope>NUCLEOTIDE SEQUENCE [LARGE SCALE GENOMIC DNA]</scope>
    <source>
        <strain evidence="10">CGMCC 4.3568</strain>
    </source>
</reference>
<gene>
    <name evidence="9" type="ORF">SAMN05216266_105176</name>
</gene>
<dbReference type="PROSITE" id="PS50850">
    <property type="entry name" value="MFS"/>
    <property type="match status" value="1"/>
</dbReference>
<feature type="transmembrane region" description="Helical" evidence="7">
    <location>
        <begin position="359"/>
        <end position="385"/>
    </location>
</feature>
<dbReference type="EMBL" id="FOKG01000005">
    <property type="protein sequence ID" value="SFB14048.1"/>
    <property type="molecule type" value="Genomic_DNA"/>
</dbReference>
<keyword evidence="6 7" id="KW-0472">Membrane</keyword>
<dbReference type="InterPro" id="IPR036259">
    <property type="entry name" value="MFS_trans_sf"/>
</dbReference>
<feature type="transmembrane region" description="Helical" evidence="7">
    <location>
        <begin position="447"/>
        <end position="466"/>
    </location>
</feature>
<protein>
    <submittedName>
        <fullName evidence="9">Drug resistance transporter, EmrB/QacA subfamily</fullName>
    </submittedName>
</protein>
<dbReference type="CDD" id="cd17321">
    <property type="entry name" value="MFS_MMR_MDR_like"/>
    <property type="match status" value="1"/>
</dbReference>
<evidence type="ECO:0000313" key="10">
    <source>
        <dbReference type="Proteomes" id="UP000243799"/>
    </source>
</evidence>
<dbReference type="PANTHER" id="PTHR42718">
    <property type="entry name" value="MAJOR FACILITATOR SUPERFAMILY MULTIDRUG TRANSPORTER MFSC"/>
    <property type="match status" value="1"/>
</dbReference>
<dbReference type="Proteomes" id="UP000243799">
    <property type="component" value="Unassembled WGS sequence"/>
</dbReference>
<keyword evidence="3" id="KW-1003">Cell membrane</keyword>
<keyword evidence="2" id="KW-0813">Transport</keyword>
<feature type="transmembrane region" description="Helical" evidence="7">
    <location>
        <begin position="299"/>
        <end position="322"/>
    </location>
</feature>
<accession>A0A1I0YP16</accession>
<name>A0A1I0YP16_9PSEU</name>
<evidence type="ECO:0000256" key="3">
    <source>
        <dbReference type="ARBA" id="ARBA00022475"/>
    </source>
</evidence>
<dbReference type="Gene3D" id="1.20.1250.20">
    <property type="entry name" value="MFS general substrate transporter like domains"/>
    <property type="match status" value="1"/>
</dbReference>
<feature type="domain" description="Major facilitator superfamily (MFS) profile" evidence="8">
    <location>
        <begin position="13"/>
        <end position="469"/>
    </location>
</feature>
<evidence type="ECO:0000259" key="8">
    <source>
        <dbReference type="PROSITE" id="PS50850"/>
    </source>
</evidence>
<dbReference type="GO" id="GO:0005886">
    <property type="term" value="C:plasma membrane"/>
    <property type="evidence" value="ECO:0007669"/>
    <property type="project" value="UniProtKB-SubCell"/>
</dbReference>
<dbReference type="InterPro" id="IPR011701">
    <property type="entry name" value="MFS"/>
</dbReference>
<keyword evidence="4 7" id="KW-0812">Transmembrane</keyword>
<organism evidence="9 10">
    <name type="scientific">Amycolatopsis marina</name>
    <dbReference type="NCBI Taxonomy" id="490629"/>
    <lineage>
        <taxon>Bacteria</taxon>
        <taxon>Bacillati</taxon>
        <taxon>Actinomycetota</taxon>
        <taxon>Actinomycetes</taxon>
        <taxon>Pseudonocardiales</taxon>
        <taxon>Pseudonocardiaceae</taxon>
        <taxon>Amycolatopsis</taxon>
    </lineage>
</organism>
<proteinExistence type="predicted"/>
<evidence type="ECO:0000256" key="7">
    <source>
        <dbReference type="SAM" id="Phobius"/>
    </source>
</evidence>
<dbReference type="AlphaFoldDB" id="A0A1I0YP16"/>
<dbReference type="STRING" id="490629.SAMN05216266_105176"/>
<feature type="transmembrane region" description="Helical" evidence="7">
    <location>
        <begin position="232"/>
        <end position="253"/>
    </location>
</feature>
<keyword evidence="10" id="KW-1185">Reference proteome</keyword>
<dbReference type="SUPFAM" id="SSF103473">
    <property type="entry name" value="MFS general substrate transporter"/>
    <property type="match status" value="1"/>
</dbReference>
<dbReference type="Gene3D" id="1.20.1720.10">
    <property type="entry name" value="Multidrug resistance protein D"/>
    <property type="match status" value="1"/>
</dbReference>
<evidence type="ECO:0000256" key="6">
    <source>
        <dbReference type="ARBA" id="ARBA00023136"/>
    </source>
</evidence>
<evidence type="ECO:0000256" key="5">
    <source>
        <dbReference type="ARBA" id="ARBA00022989"/>
    </source>
</evidence>
<feature type="transmembrane region" description="Helical" evidence="7">
    <location>
        <begin position="273"/>
        <end position="293"/>
    </location>
</feature>
<feature type="transmembrane region" description="Helical" evidence="7">
    <location>
        <begin position="139"/>
        <end position="160"/>
    </location>
</feature>
<evidence type="ECO:0000313" key="9">
    <source>
        <dbReference type="EMBL" id="SFB14048.1"/>
    </source>
</evidence>
<dbReference type="Pfam" id="PF07690">
    <property type="entry name" value="MFS_1"/>
    <property type="match status" value="1"/>
</dbReference>
<evidence type="ECO:0000256" key="2">
    <source>
        <dbReference type="ARBA" id="ARBA00022448"/>
    </source>
</evidence>
<comment type="subcellular location">
    <subcellularLocation>
        <location evidence="1">Cell membrane</location>
        <topology evidence="1">Multi-pass membrane protein</topology>
    </subcellularLocation>
</comment>
<feature type="transmembrane region" description="Helical" evidence="7">
    <location>
        <begin position="406"/>
        <end position="427"/>
    </location>
</feature>
<evidence type="ECO:0000256" key="1">
    <source>
        <dbReference type="ARBA" id="ARBA00004651"/>
    </source>
</evidence>
<dbReference type="GO" id="GO:0022857">
    <property type="term" value="F:transmembrane transporter activity"/>
    <property type="evidence" value="ECO:0007669"/>
    <property type="project" value="InterPro"/>
</dbReference>
<dbReference type="InterPro" id="IPR020846">
    <property type="entry name" value="MFS_dom"/>
</dbReference>
<dbReference type="RefSeq" id="WP_091672423.1">
    <property type="nucleotide sequence ID" value="NZ_FOKG01000005.1"/>
</dbReference>
<dbReference type="OrthoDB" id="7375466at2"/>
<feature type="transmembrane region" description="Helical" evidence="7">
    <location>
        <begin position="166"/>
        <end position="188"/>
    </location>
</feature>
<evidence type="ECO:0000256" key="4">
    <source>
        <dbReference type="ARBA" id="ARBA00022692"/>
    </source>
</evidence>
<keyword evidence="5 7" id="KW-1133">Transmembrane helix</keyword>
<sequence length="477" mass="47673">MSTSEPDPRRWPALCLLCLAFSIAILDSTAVFTAAPSIQSDMGFTGSELQWVFSAYALTFGGLMLFGGRLGDLLGRRRVFMAGMALFALASLVCGLAESGGVLIGARAVQGAAGAVLTPTALAILMTTFAEGPERNRALGVWGAIGGGGATAGLLLGGPITDGPGWAWVFLINVPIGLVVIALSPVLLRESRDSGRTRTFDTAGALTITAAIVLVVYAVSSAPEVGWASPRTVGLLAAAVALIGAFVVIEARVDSPLVPSRVFRSRSLVGGNLVLLCAGMAVDGLLIALTLYAQQAIGYSALQFGLLTAVMTVTSVAGSVGGQSLVTRIGVRPVTTGGLGLIAAGSALLAVALTGVDRLGILVVALMVFGLGLGATFVAASIAALSGVADGDSGIASGLVETSFNIGCALGVAGVSTVATVRTAGLLAEPGGHAPLAALTEGLRSGFATAAVFALIGLTIAMSLLGRRLTAGGLARR</sequence>
<feature type="transmembrane region" description="Helical" evidence="7">
    <location>
        <begin position="334"/>
        <end position="353"/>
    </location>
</feature>
<dbReference type="PANTHER" id="PTHR42718:SF46">
    <property type="entry name" value="BLR6921 PROTEIN"/>
    <property type="match status" value="1"/>
</dbReference>